<dbReference type="PANTHER" id="PTHR24366:SF96">
    <property type="entry name" value="LEUCINE RICH REPEAT CONTAINING 53"/>
    <property type="match status" value="1"/>
</dbReference>
<evidence type="ECO:0000313" key="5">
    <source>
        <dbReference type="Proteomes" id="UP001549921"/>
    </source>
</evidence>
<dbReference type="InterPro" id="IPR032675">
    <property type="entry name" value="LRR_dom_sf"/>
</dbReference>
<dbReference type="PANTHER" id="PTHR24366">
    <property type="entry name" value="IG(IMMUNOGLOBULIN) AND LRR(LEUCINE RICH REPEAT) DOMAINS"/>
    <property type="match status" value="1"/>
</dbReference>
<dbReference type="EMBL" id="JBEDNZ010000004">
    <property type="protein sequence ID" value="KAL0848964.1"/>
    <property type="molecule type" value="Genomic_DNA"/>
</dbReference>
<dbReference type="InterPro" id="IPR003591">
    <property type="entry name" value="Leu-rich_rpt_typical-subtyp"/>
</dbReference>
<evidence type="ECO:0000313" key="4">
    <source>
        <dbReference type="EMBL" id="KAL0848964.1"/>
    </source>
</evidence>
<dbReference type="Proteomes" id="UP001549921">
    <property type="component" value="Unassembled WGS sequence"/>
</dbReference>
<dbReference type="SMART" id="SM00364">
    <property type="entry name" value="LRR_BAC"/>
    <property type="match status" value="10"/>
</dbReference>
<evidence type="ECO:0000256" key="1">
    <source>
        <dbReference type="ARBA" id="ARBA00022614"/>
    </source>
</evidence>
<name>A0ABD0TI22_LOXSC</name>
<gene>
    <name evidence="4" type="ORF">ABMA28_013352</name>
</gene>
<dbReference type="Gene3D" id="3.80.10.10">
    <property type="entry name" value="Ribonuclease Inhibitor"/>
    <property type="match status" value="6"/>
</dbReference>
<dbReference type="InterPro" id="IPR001611">
    <property type="entry name" value="Leu-rich_rpt"/>
</dbReference>
<feature type="signal peptide" evidence="3">
    <location>
        <begin position="1"/>
        <end position="22"/>
    </location>
</feature>
<evidence type="ECO:0000256" key="3">
    <source>
        <dbReference type="SAM" id="SignalP"/>
    </source>
</evidence>
<keyword evidence="1" id="KW-0433">Leucine-rich repeat</keyword>
<accession>A0ABD0TI22</accession>
<dbReference type="SUPFAM" id="SSF52058">
    <property type="entry name" value="L domain-like"/>
    <property type="match status" value="3"/>
</dbReference>
<keyword evidence="3" id="KW-0732">Signal</keyword>
<proteinExistence type="predicted"/>
<dbReference type="Pfam" id="PF13855">
    <property type="entry name" value="LRR_8"/>
    <property type="match status" value="8"/>
</dbReference>
<protein>
    <submittedName>
        <fullName evidence="4">Uncharacterized protein</fullName>
    </submittedName>
</protein>
<dbReference type="SMART" id="SM00369">
    <property type="entry name" value="LRR_TYP"/>
    <property type="match status" value="25"/>
</dbReference>
<dbReference type="FunFam" id="3.80.10.10:FF:001360">
    <property type="entry name" value="Uncharacterized protein"/>
    <property type="match status" value="1"/>
</dbReference>
<reference evidence="4 5" key="1">
    <citation type="submission" date="2024-06" db="EMBL/GenBank/DDBJ databases">
        <title>A chromosome-level genome assembly of beet webworm, Loxostege sticticalis.</title>
        <authorList>
            <person name="Zhang Y."/>
        </authorList>
    </citation>
    <scope>NUCLEOTIDE SEQUENCE [LARGE SCALE GENOMIC DNA]</scope>
    <source>
        <strain evidence="4">AQ028</strain>
        <tissue evidence="4">Male pupae</tissue>
    </source>
</reference>
<sequence>MDSKVQKAILWLVIVITAGVSGETAVCPTPETILPCICTNRHEDVQIWCTHSDLPQVLKGVQSIGDFVRNPIDEIIIENNYLPSLPGKIFQNVKIMRLMLRHNGIERLSANWLETQEMNLVEIFIVENDLKSLPAESLTKLKNLQAITIQSQNLIRIPALSNMPKLKYINIQSESLNVINEHTFENLPNLERLFLKGSNNLRTIKENALYNLPKLRKLEITNCGINHIHMRALSLLPSLSELSLSDNKITDASMVGRATRDLPALSHLDLNQNSIDKLNEGAFVDHPVLERLLLSSNNINIIHHGAFHRVPKLRVVDLNYNRISQIHPESFLQQSGSGVEELYLIGNQIMHISEFRSLLDALPRLRFLDMSDNLLQEIPRGALRGHPSLERLHLNKNSIKFIQADAFVAMPALRELHLSNNSLSDMNEGPFWNLPALKGLDLSYNYFQRLQPKMLYNLPALRRINLSNNQIAIVDPITFIELPLLEYINISGNALVSLHPATFRNLGNLYEIDASANKLMEFVPGLPRGLEQLYLQRNQITSLPVPPSPDLDLPALRTLDISSNGIQKIPHGCMKTLHSLRRLYMRRNGLRQIEVNTFSDLGNLEILDLSNNQIMSVHPKSFAKLAHLKQVNLHGNTIENFDFMAIQENAALSMVDFSKNKLKSISPNMFKRPLEVETLNVSSNNLNELPATLNMLPKLKVLDASNNHIKQFDGNVMNNVLTLKEIRMPNNKIVELRGGSFKDLRDVESIDLENNNIEIIHPKAFMNLPNLSALYLGRNHVVDLPDGVFSNLPRLRVIDLQGNRLQYISFRAFDNIPLVQYLNLSNNQLTNIDNSGLRQLPALEVLDLSFNKLIKITASSFQHMEWLVELNLDNNLICFIGGKPFDFMPRLKVLSLRYNKLTMVSEATFAKLRNNIAILDIDGNPLTCNCDLMWLKLWLSESSAIGPKCADGTYVKGMPFSREDCLKYVPGNQEYDLRSCIAHENEALLPSLATSQVFSSLDKIKDYTTQIKNNYHVNKINNRPAPEESEYFYDDYVDYPYNETLVDGLNNDINLLQNNNKSQETGGVPTLYAGTKSTTPKNIPAQNKPTSGFTFFGMPLPPINMGKLLNSGRKMDWPDNKSTQTKNYLTPPPPKFETGGFSPVLPTTDGGFKPIPNPMNVSHNSHILVADQGTERYTVTGNVGQAYVISSTEPPKKTVHSNTTHQKMKSEIHELQAYHDDDNTTHVAYNRTKNVEEQKSDPNNLSKYNLMESNLTITQVTEKEGILITTDTTNDMSLQAWLESSTKSYSSSTPVTSKPPVKKHIENTQHTQPTALSAVLIPSNDELARRNQSSGIKRPATITKVNMPHAAHYDLQENNSNNNYSPVINREAKTRFSENTYSGNKARQVDGKEWYYKNYNNSNLQPYVAPGVHTARSHGVLFTNLITMTVPCLLGILLF</sequence>
<dbReference type="PROSITE" id="PS51450">
    <property type="entry name" value="LRR"/>
    <property type="match status" value="5"/>
</dbReference>
<comment type="caution">
    <text evidence="4">The sequence shown here is derived from an EMBL/GenBank/DDBJ whole genome shotgun (WGS) entry which is preliminary data.</text>
</comment>
<organism evidence="4 5">
    <name type="scientific">Loxostege sticticalis</name>
    <name type="common">Beet webworm moth</name>
    <dbReference type="NCBI Taxonomy" id="481309"/>
    <lineage>
        <taxon>Eukaryota</taxon>
        <taxon>Metazoa</taxon>
        <taxon>Ecdysozoa</taxon>
        <taxon>Arthropoda</taxon>
        <taxon>Hexapoda</taxon>
        <taxon>Insecta</taxon>
        <taxon>Pterygota</taxon>
        <taxon>Neoptera</taxon>
        <taxon>Endopterygota</taxon>
        <taxon>Lepidoptera</taxon>
        <taxon>Glossata</taxon>
        <taxon>Ditrysia</taxon>
        <taxon>Pyraloidea</taxon>
        <taxon>Crambidae</taxon>
        <taxon>Pyraustinae</taxon>
        <taxon>Loxostege</taxon>
    </lineage>
</organism>
<dbReference type="SMART" id="SM00365">
    <property type="entry name" value="LRR_SD22"/>
    <property type="match status" value="10"/>
</dbReference>
<dbReference type="PRINTS" id="PR00019">
    <property type="entry name" value="LEURICHRPT"/>
</dbReference>
<evidence type="ECO:0000256" key="2">
    <source>
        <dbReference type="ARBA" id="ARBA00022737"/>
    </source>
</evidence>
<keyword evidence="2" id="KW-0677">Repeat</keyword>
<feature type="chain" id="PRO_5044880973" evidence="3">
    <location>
        <begin position="23"/>
        <end position="1439"/>
    </location>
</feature>
<dbReference type="FunFam" id="3.80.10.10:FF:001164">
    <property type="entry name" value="GH01279p"/>
    <property type="match status" value="1"/>
</dbReference>